<feature type="region of interest" description="Disordered" evidence="11">
    <location>
        <begin position="425"/>
        <end position="447"/>
    </location>
</feature>
<dbReference type="Pfam" id="PF03663">
    <property type="entry name" value="Glyco_hydro_76"/>
    <property type="match status" value="1"/>
</dbReference>
<comment type="caution">
    <text evidence="13">The sequence shown here is derived from an EMBL/GenBank/DDBJ whole genome shotgun (WGS) entry which is preliminary data.</text>
</comment>
<evidence type="ECO:0000256" key="7">
    <source>
        <dbReference type="ARBA" id="ARBA00023136"/>
    </source>
</evidence>
<comment type="similarity">
    <text evidence="3 10">Belongs to the glycosyl hydrolase 76 family.</text>
</comment>
<dbReference type="GO" id="GO:0008496">
    <property type="term" value="F:mannan endo-1,6-alpha-mannosidase activity"/>
    <property type="evidence" value="ECO:0007669"/>
    <property type="project" value="UniProtKB-UniRule"/>
</dbReference>
<keyword evidence="9 10" id="KW-0326">Glycosidase</keyword>
<keyword evidence="5" id="KW-0732">Signal</keyword>
<evidence type="ECO:0000256" key="11">
    <source>
        <dbReference type="SAM" id="MobiDB-lite"/>
    </source>
</evidence>
<evidence type="ECO:0000256" key="6">
    <source>
        <dbReference type="ARBA" id="ARBA00022801"/>
    </source>
</evidence>
<dbReference type="SUPFAM" id="SSF48208">
    <property type="entry name" value="Six-hairpin glycosidases"/>
    <property type="match status" value="1"/>
</dbReference>
<dbReference type="Gene3D" id="1.50.10.20">
    <property type="match status" value="1"/>
</dbReference>
<evidence type="ECO:0000256" key="9">
    <source>
        <dbReference type="ARBA" id="ARBA00023295"/>
    </source>
</evidence>
<dbReference type="InterPro" id="IPR008928">
    <property type="entry name" value="6-hairpin_glycosidase_sf"/>
</dbReference>
<protein>
    <recommendedName>
        <fullName evidence="4 10">Mannan endo-1,6-alpha-mannosidase</fullName>
        <ecNumber evidence="4 10">3.2.1.101</ecNumber>
    </recommendedName>
</protein>
<keyword evidence="12" id="KW-1133">Transmembrane helix</keyword>
<dbReference type="PIRSF" id="PIRSF016302">
    <property type="entry name" value="Man_a_manosd"/>
    <property type="match status" value="1"/>
</dbReference>
<evidence type="ECO:0000313" key="13">
    <source>
        <dbReference type="EMBL" id="OKP10115.1"/>
    </source>
</evidence>
<gene>
    <name evidence="13" type="ORF">PENSUB_4469</name>
</gene>
<dbReference type="FunFam" id="1.50.10.20:FF:000006">
    <property type="entry name" value="Mannan endo-1,6-alpha-mannosidase"/>
    <property type="match status" value="1"/>
</dbReference>
<dbReference type="GO" id="GO:0009272">
    <property type="term" value="P:fungal-type cell wall biogenesis"/>
    <property type="evidence" value="ECO:0007669"/>
    <property type="project" value="TreeGrafter"/>
</dbReference>
<reference evidence="13 14" key="1">
    <citation type="submission" date="2016-10" db="EMBL/GenBank/DDBJ databases">
        <title>Genome sequence of the ascomycete fungus Penicillium subrubescens.</title>
        <authorList>
            <person name="De Vries R.P."/>
            <person name="Peng M."/>
            <person name="Dilokpimol A."/>
            <person name="Hilden K."/>
            <person name="Makela M.R."/>
            <person name="Grigoriev I."/>
            <person name="Riley R."/>
            <person name="Granchi Z."/>
        </authorList>
    </citation>
    <scope>NUCLEOTIDE SEQUENCE [LARGE SCALE GENOMIC DNA]</scope>
    <source>
        <strain evidence="13 14">CBS 132785</strain>
    </source>
</reference>
<dbReference type="STRING" id="1316194.A0A1Q5UCB4"/>
<keyword evidence="7 12" id="KW-0472">Membrane</keyword>
<dbReference type="PANTHER" id="PTHR12145">
    <property type="entry name" value="MANNAN ENDO-1,6-ALPHA-MANNOSIDASE DCW1"/>
    <property type="match status" value="1"/>
</dbReference>
<evidence type="ECO:0000256" key="12">
    <source>
        <dbReference type="SAM" id="Phobius"/>
    </source>
</evidence>
<comment type="subcellular location">
    <subcellularLocation>
        <location evidence="2">Endomembrane system</location>
    </subcellularLocation>
</comment>
<evidence type="ECO:0000313" key="14">
    <source>
        <dbReference type="Proteomes" id="UP000186955"/>
    </source>
</evidence>
<evidence type="ECO:0000256" key="5">
    <source>
        <dbReference type="ARBA" id="ARBA00022729"/>
    </source>
</evidence>
<dbReference type="Proteomes" id="UP000186955">
    <property type="component" value="Unassembled WGS sequence"/>
</dbReference>
<evidence type="ECO:0000256" key="8">
    <source>
        <dbReference type="ARBA" id="ARBA00023180"/>
    </source>
</evidence>
<dbReference type="InterPro" id="IPR014480">
    <property type="entry name" value="Mannan-1_6-alpha_mannosidase"/>
</dbReference>
<dbReference type="GO" id="GO:0012505">
    <property type="term" value="C:endomembrane system"/>
    <property type="evidence" value="ECO:0007669"/>
    <property type="project" value="UniProtKB-SubCell"/>
</dbReference>
<dbReference type="GO" id="GO:0016052">
    <property type="term" value="P:carbohydrate catabolic process"/>
    <property type="evidence" value="ECO:0007669"/>
    <property type="project" value="InterPro"/>
</dbReference>
<sequence>MALSVPSPLMSMMKVSLLDLLSPSGLVPNGWLLMASPYACWRAPGWYADNALLLDSLKTAAKTVASDMIDYYNARDSKDIPGKFDGTWWEGGSMFMVLIQYWWLTGDSQFNAAIQEGMYWQKGDDDFFPSNYSQYLGNDDQVFWGLAAITAAELNFPEQTNQPSWVSLAQGVFNTQVPRWDTSSCHGGMRWQIWPYQSGYTTKNAISNGGLFQLAARLALYTKNATYAEWAERIWDWSATTPLLKQKNWNIADSTTCETQCTDHGDWQWTYNYATYISGAGYMYNYTNGTASKWKEGIDGLIGTSSQFYPTQGYNGAAGNVLVEITCEPIEKCDRNQITFKAYFSSWLAFLTTIVPGSSDTILPKLKTSAQAAIKTCTAGTGGNLCGTKWYAQAADGSTGLEQQMAVLGVLNANLVPFKGGAPLTSETGGTSKSNPNAGTNSSNQQVPVLNNITTGDRAGAGILTVIFVTGWAVAVTWMIRGG</sequence>
<evidence type="ECO:0000256" key="2">
    <source>
        <dbReference type="ARBA" id="ARBA00004308"/>
    </source>
</evidence>
<dbReference type="EMBL" id="MNBE01000391">
    <property type="protein sequence ID" value="OKP10115.1"/>
    <property type="molecule type" value="Genomic_DNA"/>
</dbReference>
<organism evidence="13 14">
    <name type="scientific">Penicillium subrubescens</name>
    <dbReference type="NCBI Taxonomy" id="1316194"/>
    <lineage>
        <taxon>Eukaryota</taxon>
        <taxon>Fungi</taxon>
        <taxon>Dikarya</taxon>
        <taxon>Ascomycota</taxon>
        <taxon>Pezizomycotina</taxon>
        <taxon>Eurotiomycetes</taxon>
        <taxon>Eurotiomycetidae</taxon>
        <taxon>Eurotiales</taxon>
        <taxon>Aspergillaceae</taxon>
        <taxon>Penicillium</taxon>
    </lineage>
</organism>
<accession>A0A1Q5UCB4</accession>
<name>A0A1Q5UCB4_9EURO</name>
<comment type="catalytic activity">
    <reaction evidence="1 10">
        <text>Random hydrolysis of (1-&gt;6)-alpha-D-mannosidic linkages in unbranched (1-&gt;6)-mannans.</text>
        <dbReference type="EC" id="3.2.1.101"/>
    </reaction>
</comment>
<keyword evidence="14" id="KW-1185">Reference proteome</keyword>
<proteinExistence type="inferred from homology"/>
<feature type="transmembrane region" description="Helical" evidence="12">
    <location>
        <begin position="459"/>
        <end position="480"/>
    </location>
</feature>
<dbReference type="InterPro" id="IPR005198">
    <property type="entry name" value="Glyco_hydro_76"/>
</dbReference>
<evidence type="ECO:0000256" key="1">
    <source>
        <dbReference type="ARBA" id="ARBA00001452"/>
    </source>
</evidence>
<evidence type="ECO:0000256" key="3">
    <source>
        <dbReference type="ARBA" id="ARBA00009699"/>
    </source>
</evidence>
<keyword evidence="6 10" id="KW-0378">Hydrolase</keyword>
<keyword evidence="8" id="KW-0325">Glycoprotein</keyword>
<evidence type="ECO:0000256" key="4">
    <source>
        <dbReference type="ARBA" id="ARBA00012350"/>
    </source>
</evidence>
<dbReference type="AlphaFoldDB" id="A0A1Q5UCB4"/>
<evidence type="ECO:0000256" key="10">
    <source>
        <dbReference type="PIRNR" id="PIRNR016302"/>
    </source>
</evidence>
<keyword evidence="12" id="KW-0812">Transmembrane</keyword>
<dbReference type="EC" id="3.2.1.101" evidence="4 10"/>
<dbReference type="PANTHER" id="PTHR12145:SF37">
    <property type="entry name" value="MANNAN ENDO-1,6-ALPHA-MANNOSIDASE"/>
    <property type="match status" value="1"/>
</dbReference>